<evidence type="ECO:0008006" key="3">
    <source>
        <dbReference type="Google" id="ProtNLM"/>
    </source>
</evidence>
<gene>
    <name evidence="1" type="ORF">EFL95_09170</name>
</gene>
<dbReference type="AlphaFoldDB" id="A0A3N0DUA0"/>
<keyword evidence="2" id="KW-1185">Reference proteome</keyword>
<protein>
    <recommendedName>
        <fullName evidence="3">LamG domain-containing protein</fullName>
    </recommendedName>
</protein>
<reference evidence="1 2" key="1">
    <citation type="submission" date="2018-11" db="EMBL/GenBank/DDBJ databases">
        <authorList>
            <person name="Li F."/>
        </authorList>
    </citation>
    <scope>NUCLEOTIDE SEQUENCE [LARGE SCALE GENOMIC DNA]</scope>
    <source>
        <strain evidence="1 2">KIS18-7</strain>
    </source>
</reference>
<dbReference type="OrthoDB" id="3769979at2"/>
<organism evidence="1 2">
    <name type="scientific">Nocardioides marmorisolisilvae</name>
    <dbReference type="NCBI Taxonomy" id="1542737"/>
    <lineage>
        <taxon>Bacteria</taxon>
        <taxon>Bacillati</taxon>
        <taxon>Actinomycetota</taxon>
        <taxon>Actinomycetes</taxon>
        <taxon>Propionibacteriales</taxon>
        <taxon>Nocardioidaceae</taxon>
        <taxon>Nocardioides</taxon>
    </lineage>
</organism>
<sequence>MTPLLTPARVSVLLAGAAVLLVLTGTSASLSGWTAAAVSNGTNNAADASLAFTHSYPTGSCSLTARTSGTVSCSGSPAPAAASSGSTQTAVDSITNDGTLTAAQLVSDFRATSCAPVQLANSKTAADPMLPRYSTSFAGSDPWAGAGAIGLSGGAYAADVQATNTGTLLGSSYALGVWFKVANGYASGGPLLSLDVAADNGTSAAGTPMIYMDTAGKIRFRVTGTLGTSSSGVSAAAYNDGSWHFALLSVAATLVSTPTLYVDNAAGVSGLGLAALTGGNAYWHLGWADFTGVGSPPASTLTGSLAGAFVTAATVSSATRTSLFGTASSSAYATAVLALSGITHFWPLTDAGTSTYGGSLPVIGATSPCTMLDIGWATTSPAGTVVAAGTKVSTFADGTWHTIGAPAPAATQTSTISLSRDATWNSYIAGLRLYLPIGHRVQASPGGGNWAATLTWAGSGAVVLG</sequence>
<evidence type="ECO:0000313" key="1">
    <source>
        <dbReference type="EMBL" id="RNL79188.1"/>
    </source>
</evidence>
<dbReference type="Proteomes" id="UP000277094">
    <property type="component" value="Unassembled WGS sequence"/>
</dbReference>
<comment type="caution">
    <text evidence="1">The sequence shown here is derived from an EMBL/GenBank/DDBJ whole genome shotgun (WGS) entry which is preliminary data.</text>
</comment>
<evidence type="ECO:0000313" key="2">
    <source>
        <dbReference type="Proteomes" id="UP000277094"/>
    </source>
</evidence>
<accession>A0A3N0DUA0</accession>
<proteinExistence type="predicted"/>
<dbReference type="RefSeq" id="WP_123233690.1">
    <property type="nucleotide sequence ID" value="NZ_RJSG01000002.1"/>
</dbReference>
<dbReference type="Gene3D" id="2.60.120.200">
    <property type="match status" value="1"/>
</dbReference>
<name>A0A3N0DUA0_9ACTN</name>
<dbReference type="EMBL" id="RJSG01000002">
    <property type="protein sequence ID" value="RNL79188.1"/>
    <property type="molecule type" value="Genomic_DNA"/>
</dbReference>